<keyword evidence="3 14" id="KW-0479">Metal-binding</keyword>
<proteinExistence type="inferred from homology"/>
<reference evidence="17 18" key="1">
    <citation type="submission" date="2018-12" db="EMBL/GenBank/DDBJ databases">
        <title>Bacillus ochoae sp. nov., Paenibacillus whitsoniae sp. nov., Paenibacillus spiritus sp. nov. Isolated from the Mars Exploration Rover during spacecraft assembly.</title>
        <authorList>
            <person name="Seuylemezian A."/>
            <person name="Vaishampayan P."/>
        </authorList>
    </citation>
    <scope>NUCLEOTIDE SEQUENCE [LARGE SCALE GENOMIC DNA]</scope>
    <source>
        <strain evidence="17 18">MER 54</strain>
    </source>
</reference>
<dbReference type="Proteomes" id="UP000276128">
    <property type="component" value="Unassembled WGS sequence"/>
</dbReference>
<evidence type="ECO:0000256" key="14">
    <source>
        <dbReference type="HAMAP-Rule" id="MF_01452"/>
    </source>
</evidence>
<dbReference type="GO" id="GO:0003690">
    <property type="term" value="F:double-stranded DNA binding"/>
    <property type="evidence" value="ECO:0007669"/>
    <property type="project" value="UniProtKB-UniRule"/>
</dbReference>
<keyword evidence="18" id="KW-1185">Reference proteome</keyword>
<comment type="subunit">
    <text evidence="14">Heterodimer of AddA and AddB.</text>
</comment>
<dbReference type="GO" id="GO:0005524">
    <property type="term" value="F:ATP binding"/>
    <property type="evidence" value="ECO:0007669"/>
    <property type="project" value="UniProtKB-UniRule"/>
</dbReference>
<dbReference type="RefSeq" id="WP_126142388.1">
    <property type="nucleotide sequence ID" value="NZ_RXHU01000049.1"/>
</dbReference>
<dbReference type="InterPro" id="IPR014017">
    <property type="entry name" value="DNA_helicase_UvrD-like_C"/>
</dbReference>
<accession>A0A3S0ANH4</accession>
<evidence type="ECO:0000313" key="17">
    <source>
        <dbReference type="EMBL" id="RTE08488.1"/>
    </source>
</evidence>
<dbReference type="AlphaFoldDB" id="A0A3S0ANH4"/>
<evidence type="ECO:0000256" key="11">
    <source>
        <dbReference type="ARBA" id="ARBA00023014"/>
    </source>
</evidence>
<dbReference type="InterPro" id="IPR011604">
    <property type="entry name" value="PDDEXK-like_dom_sf"/>
</dbReference>
<keyword evidence="11 14" id="KW-0411">Iron-sulfur</keyword>
<dbReference type="PANTHER" id="PTHR30591:SF1">
    <property type="entry name" value="RECBCD ENZYME SUBUNIT RECC"/>
    <property type="match status" value="1"/>
</dbReference>
<dbReference type="InterPro" id="IPR038726">
    <property type="entry name" value="PDDEXK_AddAB-type"/>
</dbReference>
<feature type="region of interest" description="Disordered" evidence="15">
    <location>
        <begin position="1169"/>
        <end position="1191"/>
    </location>
</feature>
<sequence>MSIRFVIGRAGSGKSERCLTEMKLQLAASQEGAPLILLVPEQATFQAEHALVADPAIRGMIRAQVLSFHRLAWRVMQEEGGTARLPIDDTGKKLLLTSILHKYKDELRLFGHSAEQMGFVDRLNQLFTEMKRYCVSAEYLAKHESGRAASARESGLLRSKMHDIQLIYRQFEAELARQYLDGEDYLTLLAEQVPASSYLRSAEVWIDGFHGFTPQEFQVLGALFAASKQVTITLCLDRELQAGDAPDELDLFHGTAKTMVRLQELIHQLGLDAPEVIVLEPEVSPRYESAPALAYLERQFDRRIGGRAAKYKGRDGEKLSDQLVIREAVHRRAEVEGAVRDMLRLVREHGVRWREMAVMVRNMEGYQDLLDMVLTDQGIPHFFDQKRSVLHHPLVEFIRSALEVVMHNWHYDAVFRCIKTDFLLPLEAKDHRADMDKLENYVLAFGIQGYRWTDNKPWTYSLRANLEQEEQSQPSDHEAQQAIHRSRNWVAQPLQAFAKRLGQARTVKQRVEAVYELLVDVNAPDKLEIWGQEATEAGHPEKAREHSQMWGSIMDMFDQLVETMGEDEVSAELFNSLIETGMESMKLGLVPPSMDQLLIGSMDRTRSSGIRYAYILGVNDGVIPAQMEEKGVLTEAERETLLASGLPMADGSRRKLLDEQFIIYTSLTVPGRRLWLSYPLADEEGKSLLPSELIKQMRTLFPGTEAPLLLAEPSPELPLEEQAEYLSHPVPAIAYLGTRLKHWMLGGKLPDLWWEAYNWYADHPVWRPQLHTLIQALHYTNAEKRLSASTSKLLYGQHLRASVSRMEKYVACPFSHFVSHGLRLQDRHVYRLEAPDIGQLFHAALNRFVQGLQQDQLEWGELSAEACMERSAAVVDELTPRLQSEILLSSSRYGYIARKLKQVVGKAVVMLGQHAKHGKFAPLGLEIDFGPGKTLPPLTFQLENGCTMEIIGRIDRVDRAEGEQGVLLRVIDYKSSQTALQLSEVYYGLSLQMLTYLDVILTHAKTWLGVQAKPAGVLYFHVHNPMLQRKNALYSDEVEKELFKRYKMKGLVTADAEVAGLMDDELTVQAGHSRLIPVALKKDGSFYSTSSVATEEQWDTLRQYVRGQVKRIGTDITDGHVEIAPFRLGKKTACTFCDYASICQIDPLFEGNDIQVLRQPSKDQLWADMASRSGHSAWQEGGLPDESSSRA</sequence>
<name>A0A3S0ANH4_9BACL</name>
<dbReference type="GO" id="GO:0008409">
    <property type="term" value="F:5'-3' exonuclease activity"/>
    <property type="evidence" value="ECO:0007669"/>
    <property type="project" value="UniProtKB-UniRule"/>
</dbReference>
<keyword evidence="4 14" id="KW-0547">Nucleotide-binding</keyword>
<dbReference type="EC" id="3.1.-.-" evidence="14"/>
<feature type="binding site" evidence="14">
    <location>
        <position position="1143"/>
    </location>
    <ligand>
        <name>[4Fe-4S] cluster</name>
        <dbReference type="ChEBI" id="CHEBI:49883"/>
    </ligand>
</feature>
<evidence type="ECO:0000256" key="2">
    <source>
        <dbReference type="ARBA" id="ARBA00022722"/>
    </source>
</evidence>
<evidence type="ECO:0000256" key="6">
    <source>
        <dbReference type="ARBA" id="ARBA00022801"/>
    </source>
</evidence>
<dbReference type="GO" id="GO:0004386">
    <property type="term" value="F:helicase activity"/>
    <property type="evidence" value="ECO:0007669"/>
    <property type="project" value="UniProtKB-KW"/>
</dbReference>
<evidence type="ECO:0000256" key="5">
    <source>
        <dbReference type="ARBA" id="ARBA00022763"/>
    </source>
</evidence>
<keyword evidence="13 14" id="KW-0234">DNA repair</keyword>
<evidence type="ECO:0000256" key="10">
    <source>
        <dbReference type="ARBA" id="ARBA00023004"/>
    </source>
</evidence>
<comment type="cofactor">
    <cofactor evidence="14">
        <name>Mg(2+)</name>
        <dbReference type="ChEBI" id="CHEBI:18420"/>
    </cofactor>
</comment>
<dbReference type="InterPro" id="IPR049035">
    <property type="entry name" value="ADDB_N"/>
</dbReference>
<keyword evidence="8 14" id="KW-0269">Exonuclease</keyword>
<evidence type="ECO:0000256" key="8">
    <source>
        <dbReference type="ARBA" id="ARBA00022839"/>
    </source>
</evidence>
<dbReference type="Pfam" id="PF12705">
    <property type="entry name" value="PDDEXK_1"/>
    <property type="match status" value="1"/>
</dbReference>
<organism evidence="17 18">
    <name type="scientific">Paenibacillus whitsoniae</name>
    <dbReference type="NCBI Taxonomy" id="2496558"/>
    <lineage>
        <taxon>Bacteria</taxon>
        <taxon>Bacillati</taxon>
        <taxon>Bacillota</taxon>
        <taxon>Bacilli</taxon>
        <taxon>Bacillales</taxon>
        <taxon>Paenibacillaceae</taxon>
        <taxon>Paenibacillus</taxon>
    </lineage>
</organism>
<evidence type="ECO:0000256" key="13">
    <source>
        <dbReference type="ARBA" id="ARBA00023204"/>
    </source>
</evidence>
<evidence type="ECO:0000259" key="16">
    <source>
        <dbReference type="PROSITE" id="PS51217"/>
    </source>
</evidence>
<dbReference type="HAMAP" id="MF_01452">
    <property type="entry name" value="AddB_type1"/>
    <property type="match status" value="1"/>
</dbReference>
<comment type="similarity">
    <text evidence="14">Belongs to the helicase family. AddB/RexB type 1 subfamily.</text>
</comment>
<dbReference type="Gene3D" id="3.90.320.10">
    <property type="match status" value="1"/>
</dbReference>
<dbReference type="NCBIfam" id="TIGR02773">
    <property type="entry name" value="addB_Gpos"/>
    <property type="match status" value="1"/>
</dbReference>
<dbReference type="SUPFAM" id="SSF52540">
    <property type="entry name" value="P-loop containing nucleoside triphosphate hydrolases"/>
    <property type="match status" value="1"/>
</dbReference>
<dbReference type="Pfam" id="PF21445">
    <property type="entry name" value="ADDB_N"/>
    <property type="match status" value="1"/>
</dbReference>
<comment type="cofactor">
    <cofactor evidence="14">
        <name>[4Fe-4S] cluster</name>
        <dbReference type="ChEBI" id="CHEBI:49883"/>
    </cofactor>
    <text evidence="14">Binds 1 [4Fe-4S] cluster.</text>
</comment>
<evidence type="ECO:0000313" key="18">
    <source>
        <dbReference type="Proteomes" id="UP000276128"/>
    </source>
</evidence>
<keyword evidence="1 14" id="KW-0004">4Fe-4S</keyword>
<keyword evidence="9 14" id="KW-0067">ATP-binding</keyword>
<evidence type="ECO:0000256" key="15">
    <source>
        <dbReference type="SAM" id="MobiDB-lite"/>
    </source>
</evidence>
<evidence type="ECO:0000256" key="12">
    <source>
        <dbReference type="ARBA" id="ARBA00023125"/>
    </source>
</evidence>
<comment type="miscellaneous">
    <text evidence="14">Despite having conserved helicase domains, this subunit does not have helicase activity.</text>
</comment>
<evidence type="ECO:0000256" key="9">
    <source>
        <dbReference type="ARBA" id="ARBA00022840"/>
    </source>
</evidence>
<dbReference type="Gene3D" id="6.10.140.1030">
    <property type="match status" value="1"/>
</dbReference>
<feature type="binding site" evidence="14">
    <location>
        <position position="812"/>
    </location>
    <ligand>
        <name>[4Fe-4S] cluster</name>
        <dbReference type="ChEBI" id="CHEBI:49883"/>
    </ligand>
</feature>
<dbReference type="GO" id="GO:0051539">
    <property type="term" value="F:4 iron, 4 sulfur cluster binding"/>
    <property type="evidence" value="ECO:0007669"/>
    <property type="project" value="UniProtKB-KW"/>
</dbReference>
<dbReference type="PROSITE" id="PS51217">
    <property type="entry name" value="UVRD_HELICASE_CTER"/>
    <property type="match status" value="1"/>
</dbReference>
<gene>
    <name evidence="14 17" type="primary">addB</name>
    <name evidence="17" type="ORF">EJQ19_16760</name>
</gene>
<comment type="caution">
    <text evidence="17">The sequence shown here is derived from an EMBL/GenBank/DDBJ whole genome shotgun (WGS) entry which is preliminary data.</text>
</comment>
<feature type="binding site" evidence="14">
    <location>
        <position position="1134"/>
    </location>
    <ligand>
        <name>[4Fe-4S] cluster</name>
        <dbReference type="ChEBI" id="CHEBI:49883"/>
    </ligand>
</feature>
<dbReference type="InterPro" id="IPR014140">
    <property type="entry name" value="DNA_helicase_suAddB"/>
</dbReference>
<keyword evidence="5 14" id="KW-0227">DNA damage</keyword>
<evidence type="ECO:0000256" key="7">
    <source>
        <dbReference type="ARBA" id="ARBA00022806"/>
    </source>
</evidence>
<keyword evidence="6 14" id="KW-0378">Hydrolase</keyword>
<evidence type="ECO:0000256" key="1">
    <source>
        <dbReference type="ARBA" id="ARBA00022485"/>
    </source>
</evidence>
<dbReference type="EMBL" id="RXHU01000049">
    <property type="protein sequence ID" value="RTE08488.1"/>
    <property type="molecule type" value="Genomic_DNA"/>
</dbReference>
<keyword evidence="12 14" id="KW-0238">DNA-binding</keyword>
<dbReference type="GO" id="GO:0000724">
    <property type="term" value="P:double-strand break repair via homologous recombination"/>
    <property type="evidence" value="ECO:0007669"/>
    <property type="project" value="UniProtKB-UniRule"/>
</dbReference>
<keyword evidence="7 14" id="KW-0347">Helicase</keyword>
<feature type="binding site" evidence="14">
    <location>
        <position position="1137"/>
    </location>
    <ligand>
        <name>[4Fe-4S] cluster</name>
        <dbReference type="ChEBI" id="CHEBI:49883"/>
    </ligand>
</feature>
<dbReference type="OrthoDB" id="9758506at2"/>
<feature type="domain" description="UvrD-like helicase C-terminal" evidence="16">
    <location>
        <begin position="291"/>
        <end position="587"/>
    </location>
</feature>
<evidence type="ECO:0000256" key="3">
    <source>
        <dbReference type="ARBA" id="ARBA00022723"/>
    </source>
</evidence>
<dbReference type="PANTHER" id="PTHR30591">
    <property type="entry name" value="RECBCD ENZYME SUBUNIT RECC"/>
    <property type="match status" value="1"/>
</dbReference>
<evidence type="ECO:0000256" key="4">
    <source>
        <dbReference type="ARBA" id="ARBA00022741"/>
    </source>
</evidence>
<comment type="function">
    <text evidence="14">The heterodimer acts as both an ATP-dependent DNA helicase and an ATP-dependent, dual-direction single-stranded exonuclease. Recognizes the chi site generating a DNA molecule suitable for the initiation of homologous recombination. The AddB subunit has 5' -&gt; 3' nuclease activity but not helicase activity.</text>
</comment>
<dbReference type="GO" id="GO:0046872">
    <property type="term" value="F:metal ion binding"/>
    <property type="evidence" value="ECO:0007669"/>
    <property type="project" value="UniProtKB-KW"/>
</dbReference>
<protein>
    <recommendedName>
        <fullName evidence="14">ATP-dependent helicase/deoxyribonuclease subunit B</fullName>
        <ecNumber evidence="14">3.1.-.-</ecNumber>
    </recommendedName>
    <alternativeName>
        <fullName evidence="14">ATP-dependent helicase/nuclease subunit AddB</fullName>
    </alternativeName>
</protein>
<dbReference type="InterPro" id="IPR027417">
    <property type="entry name" value="P-loop_NTPase"/>
</dbReference>
<dbReference type="Gene3D" id="3.40.50.300">
    <property type="entry name" value="P-loop containing nucleotide triphosphate hydrolases"/>
    <property type="match status" value="3"/>
</dbReference>
<keyword evidence="10 14" id="KW-0408">Iron</keyword>
<keyword evidence="2 14" id="KW-0540">Nuclease</keyword>